<gene>
    <name evidence="1" type="ORF">SEVIR_6G175500v2</name>
</gene>
<proteinExistence type="predicted"/>
<evidence type="ECO:0000313" key="2">
    <source>
        <dbReference type="Proteomes" id="UP000298652"/>
    </source>
</evidence>
<name>A0A4U6U9N9_SETVI</name>
<dbReference type="EMBL" id="CM016557">
    <property type="protein sequence ID" value="TKW10593.1"/>
    <property type="molecule type" value="Genomic_DNA"/>
</dbReference>
<organism evidence="1 2">
    <name type="scientific">Setaria viridis</name>
    <name type="common">Green bristlegrass</name>
    <name type="synonym">Setaria italica subsp. viridis</name>
    <dbReference type="NCBI Taxonomy" id="4556"/>
    <lineage>
        <taxon>Eukaryota</taxon>
        <taxon>Viridiplantae</taxon>
        <taxon>Streptophyta</taxon>
        <taxon>Embryophyta</taxon>
        <taxon>Tracheophyta</taxon>
        <taxon>Spermatophyta</taxon>
        <taxon>Magnoliopsida</taxon>
        <taxon>Liliopsida</taxon>
        <taxon>Poales</taxon>
        <taxon>Poaceae</taxon>
        <taxon>PACMAD clade</taxon>
        <taxon>Panicoideae</taxon>
        <taxon>Panicodae</taxon>
        <taxon>Paniceae</taxon>
        <taxon>Cenchrinae</taxon>
        <taxon>Setaria</taxon>
    </lineage>
</organism>
<reference evidence="1" key="1">
    <citation type="submission" date="2019-03" db="EMBL/GenBank/DDBJ databases">
        <title>WGS assembly of Setaria viridis.</title>
        <authorList>
            <person name="Huang P."/>
            <person name="Jenkins J."/>
            <person name="Grimwood J."/>
            <person name="Barry K."/>
            <person name="Healey A."/>
            <person name="Mamidi S."/>
            <person name="Sreedasyam A."/>
            <person name="Shu S."/>
            <person name="Feldman M."/>
            <person name="Wu J."/>
            <person name="Yu Y."/>
            <person name="Chen C."/>
            <person name="Johnson J."/>
            <person name="Rokhsar D."/>
            <person name="Baxter I."/>
            <person name="Schmutz J."/>
            <person name="Brutnell T."/>
            <person name="Kellogg E."/>
        </authorList>
    </citation>
    <scope>NUCLEOTIDE SEQUENCE [LARGE SCALE GENOMIC DNA]</scope>
</reference>
<dbReference type="AlphaFoldDB" id="A0A4U6U9N9"/>
<dbReference type="Gramene" id="TKW10593">
    <property type="protein sequence ID" value="TKW10593"/>
    <property type="gene ID" value="SEVIR_6G175500v2"/>
</dbReference>
<keyword evidence="2" id="KW-1185">Reference proteome</keyword>
<dbReference type="Proteomes" id="UP000298652">
    <property type="component" value="Chromosome 6"/>
</dbReference>
<accession>A0A4U6U9N9</accession>
<evidence type="ECO:0000313" key="1">
    <source>
        <dbReference type="EMBL" id="TKW10593.1"/>
    </source>
</evidence>
<protein>
    <submittedName>
        <fullName evidence="1">Uncharacterized protein</fullName>
    </submittedName>
</protein>
<sequence>MDVLTQVTIVWELYASTHTRHALLLHLLRARGKYRLMLGNYPWRSCRPACSARTTAVRHHLAPPTSQLPRETLHPSPEAVRARVLLDVLLPSPISSPSNFLTLLQFPHRIFLL</sequence>